<dbReference type="AlphaFoldDB" id="A0A7J6RJ01"/>
<organism evidence="1 2">
    <name type="scientific">Perkinsus olseni</name>
    <name type="common">Perkinsus atlanticus</name>
    <dbReference type="NCBI Taxonomy" id="32597"/>
    <lineage>
        <taxon>Eukaryota</taxon>
        <taxon>Sar</taxon>
        <taxon>Alveolata</taxon>
        <taxon>Perkinsozoa</taxon>
        <taxon>Perkinsea</taxon>
        <taxon>Perkinsida</taxon>
        <taxon>Perkinsidae</taxon>
        <taxon>Perkinsus</taxon>
    </lineage>
</organism>
<gene>
    <name evidence="1" type="ORF">FOZ62_011121</name>
</gene>
<feature type="non-terminal residue" evidence="1">
    <location>
        <position position="213"/>
    </location>
</feature>
<proteinExistence type="predicted"/>
<evidence type="ECO:0000313" key="1">
    <source>
        <dbReference type="EMBL" id="KAF4720447.1"/>
    </source>
</evidence>
<evidence type="ECO:0000313" key="2">
    <source>
        <dbReference type="Proteomes" id="UP000574390"/>
    </source>
</evidence>
<dbReference type="EMBL" id="JABANM010021915">
    <property type="protein sequence ID" value="KAF4720447.1"/>
    <property type="molecule type" value="Genomic_DNA"/>
</dbReference>
<name>A0A7J6RJ01_PEROL</name>
<protein>
    <submittedName>
        <fullName evidence="1">Uncharacterized protein</fullName>
    </submittedName>
</protein>
<accession>A0A7J6RJ01</accession>
<comment type="caution">
    <text evidence="1">The sequence shown here is derived from an EMBL/GenBank/DDBJ whole genome shotgun (WGS) entry which is preliminary data.</text>
</comment>
<dbReference type="Proteomes" id="UP000574390">
    <property type="component" value="Unassembled WGS sequence"/>
</dbReference>
<reference evidence="1 2" key="1">
    <citation type="submission" date="2020-04" db="EMBL/GenBank/DDBJ databases">
        <title>Perkinsus olseni comparative genomics.</title>
        <authorList>
            <person name="Bogema D.R."/>
        </authorList>
    </citation>
    <scope>NUCLEOTIDE SEQUENCE [LARGE SCALE GENOMIC DNA]</scope>
    <source>
        <strain evidence="1">ATCC PRA-205</strain>
    </source>
</reference>
<sequence length="213" mass="22621">MGIATSSSTPSAADSRAPSHLSCCVRRSKDDTPMVGASVTGGWPLHVVSTHKLDWDRVDPTLVALDVERSDGSSSARSAASYTLACGSGSMIRVYRLSTPPTPSCGEVPSLDVELLNELMVGTNSSSMQLHSISFFGQPHASYICCYVGVEATNQSMSSQIRLLDYTSPKATSMKELMLAETTADGAEGLMVVTRSHIVAAQGSELKSWNKSR</sequence>